<dbReference type="STRING" id="4097.A0A1S4AK51"/>
<dbReference type="RefSeq" id="XP_016476798.1">
    <property type="nucleotide sequence ID" value="XM_016621312.1"/>
</dbReference>
<proteinExistence type="predicted"/>
<protein>
    <recommendedName>
        <fullName evidence="5">Zinc finger MYM-type protein 1-like</fullName>
    </recommendedName>
</protein>
<dbReference type="InterPro" id="IPR055298">
    <property type="entry name" value="AtLOH3-like"/>
</dbReference>
<feature type="transmembrane region" description="Helical" evidence="1">
    <location>
        <begin position="300"/>
        <end position="321"/>
    </location>
</feature>
<dbReference type="PaxDb" id="4097-A0A1S4AK51"/>
<sequence length="379" mass="43231">MTSSDIQKEIVTACKIETIKAIIEDLNGDYFALLVDESIDVSRKEQMAIVLRYVDKKGSVMERFIGIVHVRETSALSLKKVIVDVLVHHSLSLSSIHGQCYDGASNMQGDIKGELVLLVSNILNVLGAFFKRVDEFRDSQNEKLREALDMGELKTGRGLNQELGLVRAGDTRWESHYKSFRNFIRMFGSIVDVLDTLVEDAVLDWQLQELNDRFDEVTTDLLHGVACLNPIDSFSSFDIRKIMKMAELYPDDFDEFQMSALENQLASYIIDVRDFDERFSNLNGLSDLSKRLVKTKKHSVYPLVFLLVKLALLLPVATATIERAFSAMKFIKNDLRNRMDDDFLSGCIVPYVEREVFSIVSNESIIKTFQEMKSRRVQL</sequence>
<accession>A0A1S4AK51</accession>
<reference evidence="4" key="1">
    <citation type="submission" date="2025-08" db="UniProtKB">
        <authorList>
            <consortium name="RefSeq"/>
        </authorList>
    </citation>
    <scope>IDENTIFICATION</scope>
</reference>
<feature type="domain" description="DUF4371" evidence="3">
    <location>
        <begin position="1"/>
        <end position="113"/>
    </location>
</feature>
<dbReference type="InterPro" id="IPR025398">
    <property type="entry name" value="DUF4371"/>
</dbReference>
<evidence type="ECO:0008006" key="5">
    <source>
        <dbReference type="Google" id="ProtNLM"/>
    </source>
</evidence>
<dbReference type="PANTHER" id="PTHR11697">
    <property type="entry name" value="GENERAL TRANSCRIPTION FACTOR 2-RELATED ZINC FINGER PROTEIN"/>
    <property type="match status" value="1"/>
</dbReference>
<gene>
    <name evidence="4" type="primary">LOC107798335</name>
</gene>
<feature type="domain" description="HAT C-terminal dimerisation" evidence="2">
    <location>
        <begin position="296"/>
        <end position="342"/>
    </location>
</feature>
<evidence type="ECO:0000259" key="2">
    <source>
        <dbReference type="Pfam" id="PF05699"/>
    </source>
</evidence>
<evidence type="ECO:0000259" key="3">
    <source>
        <dbReference type="Pfam" id="PF14291"/>
    </source>
</evidence>
<dbReference type="OMA" id="CAVETIN"/>
<name>A0A1S4AK51_TOBAC</name>
<dbReference type="InterPro" id="IPR012337">
    <property type="entry name" value="RNaseH-like_sf"/>
</dbReference>
<dbReference type="AlphaFoldDB" id="A0A1S4AK51"/>
<dbReference type="InterPro" id="IPR008906">
    <property type="entry name" value="HATC_C_dom"/>
</dbReference>
<keyword evidence="1" id="KW-1133">Transmembrane helix</keyword>
<dbReference type="Pfam" id="PF14291">
    <property type="entry name" value="DUF4371"/>
    <property type="match status" value="1"/>
</dbReference>
<dbReference type="OrthoDB" id="1298801at2759"/>
<evidence type="ECO:0000313" key="4">
    <source>
        <dbReference type="RefSeq" id="XP_016476798.1"/>
    </source>
</evidence>
<dbReference type="SUPFAM" id="SSF53098">
    <property type="entry name" value="Ribonuclease H-like"/>
    <property type="match status" value="1"/>
</dbReference>
<organism evidence="4">
    <name type="scientific">Nicotiana tabacum</name>
    <name type="common">Common tobacco</name>
    <dbReference type="NCBI Taxonomy" id="4097"/>
    <lineage>
        <taxon>Eukaryota</taxon>
        <taxon>Viridiplantae</taxon>
        <taxon>Streptophyta</taxon>
        <taxon>Embryophyta</taxon>
        <taxon>Tracheophyta</taxon>
        <taxon>Spermatophyta</taxon>
        <taxon>Magnoliopsida</taxon>
        <taxon>eudicotyledons</taxon>
        <taxon>Gunneridae</taxon>
        <taxon>Pentapetalae</taxon>
        <taxon>asterids</taxon>
        <taxon>lamiids</taxon>
        <taxon>Solanales</taxon>
        <taxon>Solanaceae</taxon>
        <taxon>Nicotianoideae</taxon>
        <taxon>Nicotianeae</taxon>
        <taxon>Nicotiana</taxon>
    </lineage>
</organism>
<keyword evidence="1" id="KW-0812">Transmembrane</keyword>
<dbReference type="GO" id="GO:0046983">
    <property type="term" value="F:protein dimerization activity"/>
    <property type="evidence" value="ECO:0007669"/>
    <property type="project" value="InterPro"/>
</dbReference>
<dbReference type="PANTHER" id="PTHR11697:SF230">
    <property type="entry name" value="ZINC FINGER, MYM DOMAIN CONTAINING 1"/>
    <property type="match status" value="1"/>
</dbReference>
<evidence type="ECO:0000256" key="1">
    <source>
        <dbReference type="SAM" id="Phobius"/>
    </source>
</evidence>
<dbReference type="KEGG" id="nta:107798335"/>
<keyword evidence="1" id="KW-0472">Membrane</keyword>
<dbReference type="Pfam" id="PF05699">
    <property type="entry name" value="Dimer_Tnp_hAT"/>
    <property type="match status" value="1"/>
</dbReference>